<keyword evidence="8" id="KW-1185">Reference proteome</keyword>
<protein>
    <submittedName>
        <fullName evidence="6 7">Secreted protein (Por secretion system target)</fullName>
    </submittedName>
</protein>
<dbReference type="InterPro" id="IPR026444">
    <property type="entry name" value="Secre_tail"/>
</dbReference>
<dbReference type="InterPro" id="IPR008979">
    <property type="entry name" value="Galactose-bd-like_sf"/>
</dbReference>
<proteinExistence type="predicted"/>
<evidence type="ECO:0000313" key="9">
    <source>
        <dbReference type="Proteomes" id="UP000275027"/>
    </source>
</evidence>
<dbReference type="InterPro" id="IPR002884">
    <property type="entry name" value="P_dom"/>
</dbReference>
<reference evidence="6 8" key="1">
    <citation type="submission" date="2017-12" db="EMBL/GenBank/DDBJ databases">
        <title>Genomic Encyclopedia of Type Strains, Phase III (KMG-III): the genomes of soil and plant-associated and newly described type strains.</title>
        <authorList>
            <person name="Whitman W."/>
        </authorList>
    </citation>
    <scope>NUCLEOTIDE SEQUENCE [LARGE SCALE GENOMIC DNA]</scope>
    <source>
        <strain evidence="6 8">IP-10</strain>
    </source>
</reference>
<evidence type="ECO:0000256" key="4">
    <source>
        <dbReference type="SAM" id="SignalP"/>
    </source>
</evidence>
<sequence>MNYRTNAVMSFIINLNIVSMKTKLLFFFLMSCGLASAQTYSFNTVTPIPDGVGTSCASGATSIGNVVTTINVPLTPAITDPTKVTINLDLVHTWLGDVVAKLGTPSGASCALIKRMGATSDTSCGDSSDFASGNILSFNAANTTTINVATPGSTQSIPAGSYAPTAGTSTFPTDIPLCNLSTFLNGVVVNGNWTMTLYDNGEEDTGSLNSWQIIFSTGFDLDTQDFLFTKRISVLGNPFTENLNLKLNEPGDTVLRIYSIDGREVFTKSYAANDVSQNITIDSSSWQQGIYLLVPEVEGRKLNAIKLAKK</sequence>
<name>A0A497UYG4_9FLAO</name>
<dbReference type="Pfam" id="PF18962">
    <property type="entry name" value="Por_Secre_tail"/>
    <property type="match status" value="1"/>
</dbReference>
<dbReference type="EMBL" id="PJND01000007">
    <property type="protein sequence ID" value="PKW28425.1"/>
    <property type="molecule type" value="Genomic_DNA"/>
</dbReference>
<feature type="signal peptide" evidence="4">
    <location>
        <begin position="1"/>
        <end position="37"/>
    </location>
</feature>
<dbReference type="Proteomes" id="UP000275027">
    <property type="component" value="Unassembled WGS sequence"/>
</dbReference>
<evidence type="ECO:0000313" key="7">
    <source>
        <dbReference type="EMBL" id="RLJ36070.1"/>
    </source>
</evidence>
<accession>A0A497UYG4</accession>
<evidence type="ECO:0000313" key="6">
    <source>
        <dbReference type="EMBL" id="PKW28425.1"/>
    </source>
</evidence>
<dbReference type="NCBIfam" id="TIGR04183">
    <property type="entry name" value="Por_Secre_tail"/>
    <property type="match status" value="1"/>
</dbReference>
<evidence type="ECO:0000313" key="8">
    <source>
        <dbReference type="Proteomes" id="UP000233767"/>
    </source>
</evidence>
<dbReference type="PROSITE" id="PS51829">
    <property type="entry name" value="P_HOMO_B"/>
    <property type="match status" value="1"/>
</dbReference>
<organism evidence="7 9">
    <name type="scientific">Flavobacterium lindanitolerans</name>
    <dbReference type="NCBI Taxonomy" id="428988"/>
    <lineage>
        <taxon>Bacteria</taxon>
        <taxon>Pseudomonadati</taxon>
        <taxon>Bacteroidota</taxon>
        <taxon>Flavobacteriia</taxon>
        <taxon>Flavobacteriales</taxon>
        <taxon>Flavobacteriaceae</taxon>
        <taxon>Flavobacterium</taxon>
    </lineage>
</organism>
<feature type="domain" description="P/Homo B" evidence="5">
    <location>
        <begin position="35"/>
        <end position="222"/>
    </location>
</feature>
<dbReference type="Pfam" id="PF01483">
    <property type="entry name" value="P_proprotein"/>
    <property type="match status" value="1"/>
</dbReference>
<dbReference type="Gene3D" id="2.60.120.260">
    <property type="entry name" value="Galactose-binding domain-like"/>
    <property type="match status" value="1"/>
</dbReference>
<keyword evidence="2 4" id="KW-0732">Signal</keyword>
<dbReference type="EMBL" id="RCCB01000010">
    <property type="protein sequence ID" value="RLJ36070.1"/>
    <property type="molecule type" value="Genomic_DNA"/>
</dbReference>
<evidence type="ECO:0000256" key="2">
    <source>
        <dbReference type="ARBA" id="ARBA00022729"/>
    </source>
</evidence>
<evidence type="ECO:0000256" key="1">
    <source>
        <dbReference type="ARBA" id="ARBA00022670"/>
    </source>
</evidence>
<dbReference type="Proteomes" id="UP000233767">
    <property type="component" value="Unassembled WGS sequence"/>
</dbReference>
<evidence type="ECO:0000259" key="5">
    <source>
        <dbReference type="PROSITE" id="PS51829"/>
    </source>
</evidence>
<dbReference type="GO" id="GO:0004252">
    <property type="term" value="F:serine-type endopeptidase activity"/>
    <property type="evidence" value="ECO:0007669"/>
    <property type="project" value="InterPro"/>
</dbReference>
<dbReference type="GO" id="GO:0006508">
    <property type="term" value="P:proteolysis"/>
    <property type="evidence" value="ECO:0007669"/>
    <property type="project" value="UniProtKB-KW"/>
</dbReference>
<evidence type="ECO:0000256" key="3">
    <source>
        <dbReference type="ARBA" id="ARBA00022801"/>
    </source>
</evidence>
<dbReference type="SUPFAM" id="SSF49785">
    <property type="entry name" value="Galactose-binding domain-like"/>
    <property type="match status" value="1"/>
</dbReference>
<feature type="chain" id="PRO_5019842004" evidence="4">
    <location>
        <begin position="38"/>
        <end position="310"/>
    </location>
</feature>
<reference evidence="7 9" key="2">
    <citation type="submission" date="2018-10" db="EMBL/GenBank/DDBJ databases">
        <title>Genomic Encyclopedia of Archaeal and Bacterial Type Strains, Phase II (KMG-II): from individual species to whole genera.</title>
        <authorList>
            <person name="Goeker M."/>
        </authorList>
    </citation>
    <scope>NUCLEOTIDE SEQUENCE [LARGE SCALE GENOMIC DNA]</scope>
    <source>
        <strain evidence="7 9">DSM 21886</strain>
    </source>
</reference>
<gene>
    <name evidence="6" type="ORF">B0G92_0044</name>
    <name evidence="7" type="ORF">CLV50_1460</name>
</gene>
<comment type="caution">
    <text evidence="7">The sequence shown here is derived from an EMBL/GenBank/DDBJ whole genome shotgun (WGS) entry which is preliminary data.</text>
</comment>
<keyword evidence="1" id="KW-0645">Protease</keyword>
<dbReference type="AlphaFoldDB" id="A0A497UYG4"/>
<keyword evidence="3" id="KW-0378">Hydrolase</keyword>